<proteinExistence type="predicted"/>
<dbReference type="OrthoDB" id="448701at2759"/>
<evidence type="ECO:0000313" key="2">
    <source>
        <dbReference type="EMBL" id="CAE7532152.1"/>
    </source>
</evidence>
<feature type="compositionally biased region" description="Polar residues" evidence="1">
    <location>
        <begin position="74"/>
        <end position="83"/>
    </location>
</feature>
<keyword evidence="3" id="KW-1185">Reference proteome</keyword>
<name>A0A812THG7_SYMPI</name>
<reference evidence="2" key="1">
    <citation type="submission" date="2021-02" db="EMBL/GenBank/DDBJ databases">
        <authorList>
            <person name="Dougan E. K."/>
            <person name="Rhodes N."/>
            <person name="Thang M."/>
            <person name="Chan C."/>
        </authorList>
    </citation>
    <scope>NUCLEOTIDE SEQUENCE</scope>
</reference>
<comment type="caution">
    <text evidence="2">The sequence shown here is derived from an EMBL/GenBank/DDBJ whole genome shotgun (WGS) entry which is preliminary data.</text>
</comment>
<accession>A0A812THG7</accession>
<dbReference type="EMBL" id="CAJNIZ010031713">
    <property type="protein sequence ID" value="CAE7532152.1"/>
    <property type="molecule type" value="Genomic_DNA"/>
</dbReference>
<organism evidence="2 3">
    <name type="scientific">Symbiodinium pilosum</name>
    <name type="common">Dinoflagellate</name>
    <dbReference type="NCBI Taxonomy" id="2952"/>
    <lineage>
        <taxon>Eukaryota</taxon>
        <taxon>Sar</taxon>
        <taxon>Alveolata</taxon>
        <taxon>Dinophyceae</taxon>
        <taxon>Suessiales</taxon>
        <taxon>Symbiodiniaceae</taxon>
        <taxon>Symbiodinium</taxon>
    </lineage>
</organism>
<evidence type="ECO:0000313" key="3">
    <source>
        <dbReference type="Proteomes" id="UP000649617"/>
    </source>
</evidence>
<feature type="region of interest" description="Disordered" evidence="1">
    <location>
        <begin position="56"/>
        <end position="156"/>
    </location>
</feature>
<sequence>MPLTSIHACKRSLRVARAQYNRGIGDLREGIRRRNKAIKKSRNGLRKLEAKVQELGGELSEEMSDYSSPLGDTASESESGTNSHAEKVEPASSKEQAVPKKKAVAKSSPKAEALPAEIKKKDADVGEEPPESVTEMRSIWGQAEVPGSEGGRGGGS</sequence>
<feature type="non-terminal residue" evidence="2">
    <location>
        <position position="156"/>
    </location>
</feature>
<gene>
    <name evidence="2" type="ORF">SPIL2461_LOCUS14023</name>
</gene>
<protein>
    <submittedName>
        <fullName evidence="2">Uncharacterized protein</fullName>
    </submittedName>
</protein>
<dbReference type="Proteomes" id="UP000649617">
    <property type="component" value="Unassembled WGS sequence"/>
</dbReference>
<evidence type="ECO:0000256" key="1">
    <source>
        <dbReference type="SAM" id="MobiDB-lite"/>
    </source>
</evidence>
<dbReference type="AlphaFoldDB" id="A0A812THG7"/>